<sequence length="60" mass="6685">MKITTTLLLFFTFQLFFVQTVENDTIKVATVTTVKTISDTIKVAASPTLISDKQNEDTKS</sequence>
<comment type="caution">
    <text evidence="1">The sequence shown here is derived from an EMBL/GenBank/DDBJ whole genome shotgun (WGS) entry which is preliminary data.</text>
</comment>
<proteinExistence type="predicted"/>
<evidence type="ECO:0000313" key="1">
    <source>
        <dbReference type="EMBL" id="TDD77558.1"/>
    </source>
</evidence>
<dbReference type="EMBL" id="SMFM01000002">
    <property type="protein sequence ID" value="TDD77558.1"/>
    <property type="molecule type" value="Genomic_DNA"/>
</dbReference>
<dbReference type="AlphaFoldDB" id="A0A4R5AVX1"/>
<dbReference type="Proteomes" id="UP000295278">
    <property type="component" value="Unassembled WGS sequence"/>
</dbReference>
<evidence type="ECO:0000313" key="2">
    <source>
        <dbReference type="Proteomes" id="UP000295278"/>
    </source>
</evidence>
<reference evidence="1 2" key="1">
    <citation type="submission" date="2019-03" db="EMBL/GenBank/DDBJ databases">
        <title>Flavobacterium AT-3-2 sp. nov., isolated from arctic soil.</title>
        <authorList>
            <person name="Chaudhary D.K."/>
        </authorList>
    </citation>
    <scope>NUCLEOTIDE SEQUENCE [LARGE SCALE GENOMIC DNA]</scope>
    <source>
        <strain evidence="1 2">AT-3-2</strain>
    </source>
</reference>
<accession>A0A4R5AVX1</accession>
<protein>
    <submittedName>
        <fullName evidence="1">Uncharacterized protein</fullName>
    </submittedName>
</protein>
<dbReference type="RefSeq" id="WP_131909310.1">
    <property type="nucleotide sequence ID" value="NZ_SMFM01000002.1"/>
</dbReference>
<gene>
    <name evidence="1" type="ORF">E0F89_08230</name>
</gene>
<keyword evidence="2" id="KW-1185">Reference proteome</keyword>
<name>A0A4R5AVX1_9FLAO</name>
<organism evidence="1 2">
    <name type="scientific">Flavobacterium caseinilyticum</name>
    <dbReference type="NCBI Taxonomy" id="2541732"/>
    <lineage>
        <taxon>Bacteria</taxon>
        <taxon>Pseudomonadati</taxon>
        <taxon>Bacteroidota</taxon>
        <taxon>Flavobacteriia</taxon>
        <taxon>Flavobacteriales</taxon>
        <taxon>Flavobacteriaceae</taxon>
        <taxon>Flavobacterium</taxon>
    </lineage>
</organism>